<keyword evidence="3" id="KW-1185">Reference proteome</keyword>
<evidence type="ECO:0008006" key="4">
    <source>
        <dbReference type="Google" id="ProtNLM"/>
    </source>
</evidence>
<reference evidence="2" key="1">
    <citation type="journal article" date="2023" name="Mol. Phylogenet. Evol.">
        <title>Genome-scale phylogeny and comparative genomics of the fungal order Sordariales.</title>
        <authorList>
            <person name="Hensen N."/>
            <person name="Bonometti L."/>
            <person name="Westerberg I."/>
            <person name="Brannstrom I.O."/>
            <person name="Guillou S."/>
            <person name="Cros-Aarteil S."/>
            <person name="Calhoun S."/>
            <person name="Haridas S."/>
            <person name="Kuo A."/>
            <person name="Mondo S."/>
            <person name="Pangilinan J."/>
            <person name="Riley R."/>
            <person name="LaButti K."/>
            <person name="Andreopoulos B."/>
            <person name="Lipzen A."/>
            <person name="Chen C."/>
            <person name="Yan M."/>
            <person name="Daum C."/>
            <person name="Ng V."/>
            <person name="Clum A."/>
            <person name="Steindorff A."/>
            <person name="Ohm R.A."/>
            <person name="Martin F."/>
            <person name="Silar P."/>
            <person name="Natvig D.O."/>
            <person name="Lalanne C."/>
            <person name="Gautier V."/>
            <person name="Ament-Velasquez S.L."/>
            <person name="Kruys A."/>
            <person name="Hutchinson M.I."/>
            <person name="Powell A.J."/>
            <person name="Barry K."/>
            <person name="Miller A.N."/>
            <person name="Grigoriev I.V."/>
            <person name="Debuchy R."/>
            <person name="Gladieux P."/>
            <person name="Hiltunen Thoren M."/>
            <person name="Johannesson H."/>
        </authorList>
    </citation>
    <scope>NUCLEOTIDE SEQUENCE</scope>
    <source>
        <strain evidence="2">CBS 168.71</strain>
    </source>
</reference>
<sequence length="299" mass="33240">MKNPVFALASLAGVLHVSANPVPLPIATNVCRFDEHPDAAGHLEAATSLSKRQSSWSPPSNLVTPLQEVWDHQMSTYSDPLGFKNYGYDQIMANEGYLNFCVRWESSQPVTAAQRADVEAALQQSVKKWMDKLVGFEGFPYSSVPVKVVGWAVSSTSLLQGDTSGIDVYTTKDAEGIPECDPRCGRFFHQDGNYASCPGGAARHYDQSLWLTEGFEGGAGGDWGQRIGRSYFMDNLNADSIHILLHEIGHTFALDDFYDWTPTGLTNFIMLAGSSSVITEFDFWMMRDWWRNLKSRYGL</sequence>
<keyword evidence="1" id="KW-0732">Signal</keyword>
<comment type="caution">
    <text evidence="2">The sequence shown here is derived from an EMBL/GenBank/DDBJ whole genome shotgun (WGS) entry which is preliminary data.</text>
</comment>
<evidence type="ECO:0000313" key="3">
    <source>
        <dbReference type="Proteomes" id="UP001278766"/>
    </source>
</evidence>
<feature type="chain" id="PRO_5042181540" description="Cellulose-binding family II protein" evidence="1">
    <location>
        <begin position="20"/>
        <end position="299"/>
    </location>
</feature>
<proteinExistence type="predicted"/>
<dbReference type="PANTHER" id="PTHR35606:SF4">
    <property type="entry name" value="CELLULOSE-BINDING FAMILY II PROTEIN"/>
    <property type="match status" value="1"/>
</dbReference>
<dbReference type="SUPFAM" id="SSF55486">
    <property type="entry name" value="Metalloproteases ('zincins'), catalytic domain"/>
    <property type="match status" value="1"/>
</dbReference>
<dbReference type="PANTHER" id="PTHR35606">
    <property type="entry name" value="CELLULOSE-BINDING FAMILY II PROTEIN"/>
    <property type="match status" value="1"/>
</dbReference>
<dbReference type="Proteomes" id="UP001278766">
    <property type="component" value="Unassembled WGS sequence"/>
</dbReference>
<dbReference type="RefSeq" id="XP_062654842.1">
    <property type="nucleotide sequence ID" value="XM_062801949.1"/>
</dbReference>
<dbReference type="AlphaFoldDB" id="A0AAE0H7C8"/>
<dbReference type="GeneID" id="87838897"/>
<protein>
    <recommendedName>
        <fullName evidence="4">Cellulose-binding family II protein</fullName>
    </recommendedName>
</protein>
<evidence type="ECO:0000256" key="1">
    <source>
        <dbReference type="SAM" id="SignalP"/>
    </source>
</evidence>
<dbReference type="EMBL" id="JAUEPN010000010">
    <property type="protein sequence ID" value="KAK3291328.1"/>
    <property type="molecule type" value="Genomic_DNA"/>
</dbReference>
<reference evidence="2" key="2">
    <citation type="submission" date="2023-06" db="EMBL/GenBank/DDBJ databases">
        <authorList>
            <consortium name="Lawrence Berkeley National Laboratory"/>
            <person name="Haridas S."/>
            <person name="Hensen N."/>
            <person name="Bonometti L."/>
            <person name="Westerberg I."/>
            <person name="Brannstrom I.O."/>
            <person name="Guillou S."/>
            <person name="Cros-Aarteil S."/>
            <person name="Calhoun S."/>
            <person name="Kuo A."/>
            <person name="Mondo S."/>
            <person name="Pangilinan J."/>
            <person name="Riley R."/>
            <person name="Labutti K."/>
            <person name="Andreopoulos B."/>
            <person name="Lipzen A."/>
            <person name="Chen C."/>
            <person name="Yanf M."/>
            <person name="Daum C."/>
            <person name="Ng V."/>
            <person name="Clum A."/>
            <person name="Steindorff A."/>
            <person name="Ohm R."/>
            <person name="Martin F."/>
            <person name="Silar P."/>
            <person name="Natvig D."/>
            <person name="Lalanne C."/>
            <person name="Gautier V."/>
            <person name="Ament-Velasquez S.L."/>
            <person name="Kruys A."/>
            <person name="Hutchinson M.I."/>
            <person name="Powell A.J."/>
            <person name="Barry K."/>
            <person name="Miller A.N."/>
            <person name="Grigoriev I.V."/>
            <person name="Debuchy R."/>
            <person name="Gladieux P."/>
            <person name="Thoren M.H."/>
            <person name="Johannesson H."/>
        </authorList>
    </citation>
    <scope>NUCLEOTIDE SEQUENCE</scope>
    <source>
        <strain evidence="2">CBS 168.71</strain>
    </source>
</reference>
<name>A0AAE0H7C8_9PEZI</name>
<accession>A0AAE0H7C8</accession>
<evidence type="ECO:0000313" key="2">
    <source>
        <dbReference type="EMBL" id="KAK3291328.1"/>
    </source>
</evidence>
<feature type="signal peptide" evidence="1">
    <location>
        <begin position="1"/>
        <end position="19"/>
    </location>
</feature>
<organism evidence="2 3">
    <name type="scientific">Chaetomium fimeti</name>
    <dbReference type="NCBI Taxonomy" id="1854472"/>
    <lineage>
        <taxon>Eukaryota</taxon>
        <taxon>Fungi</taxon>
        <taxon>Dikarya</taxon>
        <taxon>Ascomycota</taxon>
        <taxon>Pezizomycotina</taxon>
        <taxon>Sordariomycetes</taxon>
        <taxon>Sordariomycetidae</taxon>
        <taxon>Sordariales</taxon>
        <taxon>Chaetomiaceae</taxon>
        <taxon>Chaetomium</taxon>
    </lineage>
</organism>
<gene>
    <name evidence="2" type="ORF">B0H64DRAFT_367396</name>
</gene>